<reference evidence="9" key="2">
    <citation type="submission" date="2021-08" db="EMBL/GenBank/DDBJ databases">
        <authorList>
            <person name="Gostincar C."/>
            <person name="Sun X."/>
            <person name="Song Z."/>
            <person name="Gunde-Cimerman N."/>
        </authorList>
    </citation>
    <scope>NUCLEOTIDE SEQUENCE</scope>
    <source>
        <strain evidence="9">EXF-8016</strain>
    </source>
</reference>
<dbReference type="PANTHER" id="PTHR13027:SF7">
    <property type="entry name" value="VACUOLAR FUSION PROTEIN MON1 HOMOLOG"/>
    <property type="match status" value="1"/>
</dbReference>
<dbReference type="Pfam" id="PF19036">
    <property type="entry name" value="Fuz_longin_1"/>
    <property type="match status" value="1"/>
</dbReference>
<keyword evidence="4" id="KW-0967">Endosome</keyword>
<dbReference type="PANTHER" id="PTHR13027">
    <property type="entry name" value="SAND PROTEIN-RELATED"/>
    <property type="match status" value="1"/>
</dbReference>
<feature type="domain" description="FUZ/MON1/HPS1 second Longin" evidence="7">
    <location>
        <begin position="392"/>
        <end position="511"/>
    </location>
</feature>
<feature type="compositionally biased region" description="Polar residues" evidence="5">
    <location>
        <begin position="85"/>
        <end position="129"/>
    </location>
</feature>
<sequence length="653" mass="72540">MSDDASQKTLDAATVADEGIHDTASSQPRTTSPDAKDDEQHGEDVMENSQEIRPPLPPRPTNLDLLDERGSGGSIRLPKRMASRPNLQARPTTAVSLTDVHTSNNSQDHGSPTLAPSSRTVSRKQSNANMDRFRSRVGSDAAETSSVRSFTNTLGTGAEMESLLGDPFPTSPAWKSLSAQLEKDNPMDHVFDEDDIFSLRMHHEFDELEEFRANGTNEEFLMNSWTSKLKHFFILSSSGKPIWSRHGDDQVIANHIGILQTLISFYQDVNDNLRGFTTGNARFVILSKGHLNLAAISRLGESDLQLRTQLESLYMQILSTLTLPSMQRMFSNRPSTDLRRPLQGTEVLLGALADGFTRGSLPTLLSALECLKIRKSHRQVINNTLLKVKSPNLLYGLMVAGGRLVSVVRPRKHSLHPGDLQLIFNMLFEAGSVKAGGGENWIPLCLPGFNNTGFLYMYVSFLDIGQDTAKVSEERPQPSTSPRDDDQLAIIFISADKEAFYELRQMRDDLIEQLNQNGSMSILSTSIRRGRPSVSSILPSSPLLHFIYKSRPNVQFFTPSFHPHFTSLVPHRRLVSLYSALHTAVHNKTAHLKVHYACAKDAVALGWETKEYEFYGVAGAGTSREAVAKAAQEVVKWVRREEERVFIIGGAVF</sequence>
<dbReference type="Proteomes" id="UP000767238">
    <property type="component" value="Unassembled WGS sequence"/>
</dbReference>
<organism evidence="9 10">
    <name type="scientific">Aureobasidium melanogenum</name>
    <name type="common">Aureobasidium pullulans var. melanogenum</name>
    <dbReference type="NCBI Taxonomy" id="46634"/>
    <lineage>
        <taxon>Eukaryota</taxon>
        <taxon>Fungi</taxon>
        <taxon>Dikarya</taxon>
        <taxon>Ascomycota</taxon>
        <taxon>Pezizomycotina</taxon>
        <taxon>Dothideomycetes</taxon>
        <taxon>Dothideomycetidae</taxon>
        <taxon>Dothideales</taxon>
        <taxon>Saccotheciaceae</taxon>
        <taxon>Aureobasidium</taxon>
    </lineage>
</organism>
<dbReference type="AlphaFoldDB" id="A0A9P8G667"/>
<evidence type="ECO:0000259" key="7">
    <source>
        <dbReference type="Pfam" id="PF19037"/>
    </source>
</evidence>
<protein>
    <recommendedName>
        <fullName evidence="2 4">Vacuolar fusion protein MON1</fullName>
    </recommendedName>
</protein>
<reference evidence="9" key="1">
    <citation type="journal article" date="2021" name="J Fungi (Basel)">
        <title>Virulence traits and population genomics of the black yeast Aureobasidium melanogenum.</title>
        <authorList>
            <person name="Cernosa A."/>
            <person name="Sun X."/>
            <person name="Gostincar C."/>
            <person name="Fang C."/>
            <person name="Gunde-Cimerman N."/>
            <person name="Song Z."/>
        </authorList>
    </citation>
    <scope>NUCLEOTIDE SEQUENCE</scope>
    <source>
        <strain evidence="9">EXF-8016</strain>
    </source>
</reference>
<dbReference type="GO" id="GO:0016192">
    <property type="term" value="P:vesicle-mediated transport"/>
    <property type="evidence" value="ECO:0007669"/>
    <property type="project" value="InterPro"/>
</dbReference>
<feature type="domain" description="FUZ/MON1/HPS1 first Longin" evidence="6">
    <location>
        <begin position="230"/>
        <end position="350"/>
    </location>
</feature>
<accession>A0A9P8G667</accession>
<comment type="function">
    <text evidence="4">Required for multiple vacuole delivery pathways including the cytoplasm to vacuole transport (Cvt), autophagy, pexophagy and endocytosis.</text>
</comment>
<keyword evidence="4" id="KW-0472">Membrane</keyword>
<evidence type="ECO:0000256" key="2">
    <source>
        <dbReference type="ARBA" id="ARBA00018132"/>
    </source>
</evidence>
<comment type="similarity">
    <text evidence="4">Belongs to the MON1/SAND family.</text>
</comment>
<feature type="domain" description="FUZ/MON1/HPS1 third Longin" evidence="8">
    <location>
        <begin position="543"/>
        <end position="642"/>
    </location>
</feature>
<dbReference type="GO" id="GO:0032585">
    <property type="term" value="C:multivesicular body membrane"/>
    <property type="evidence" value="ECO:0007669"/>
    <property type="project" value="UniProtKB-SubCell"/>
</dbReference>
<dbReference type="OrthoDB" id="272411at2759"/>
<comment type="caution">
    <text evidence="9">The sequence shown here is derived from an EMBL/GenBank/DDBJ whole genome shotgun (WGS) entry which is preliminary data.</text>
</comment>
<comment type="subcellular location">
    <subcellularLocation>
        <location evidence="4">Endosome</location>
        <location evidence="4">Multivesicular body membrane</location>
        <topology evidence="4">Peripheral membrane protein</topology>
    </subcellularLocation>
    <subcellularLocation>
        <location evidence="1 4">Prevacuolar compartment membrane</location>
        <topology evidence="1 4">Peripheral membrane protein</topology>
    </subcellularLocation>
    <subcellularLocation>
        <location evidence="4">Vacuole membrane</location>
        <topology evidence="4">Peripheral membrane protein</topology>
    </subcellularLocation>
</comment>
<keyword evidence="4" id="KW-0072">Autophagy</keyword>
<dbReference type="PRINTS" id="PR01546">
    <property type="entry name" value="YEAST73DUF"/>
</dbReference>
<dbReference type="GO" id="GO:0035658">
    <property type="term" value="C:Mon1-Ccz1 complex"/>
    <property type="evidence" value="ECO:0007669"/>
    <property type="project" value="TreeGrafter"/>
</dbReference>
<dbReference type="GO" id="GO:0006914">
    <property type="term" value="P:autophagy"/>
    <property type="evidence" value="ECO:0007669"/>
    <property type="project" value="UniProtKB-UniRule"/>
</dbReference>
<feature type="compositionally biased region" description="Basic and acidic residues" evidence="5">
    <location>
        <begin position="34"/>
        <end position="44"/>
    </location>
</feature>
<keyword evidence="4" id="KW-0926">Vacuole</keyword>
<keyword evidence="4" id="KW-0653">Protein transport</keyword>
<evidence type="ECO:0000259" key="8">
    <source>
        <dbReference type="Pfam" id="PF19038"/>
    </source>
</evidence>
<comment type="function">
    <text evidence="3">In complex with CCZ1, is required for multiple vacuole delivery pathways including the cytoplasm to vacuole transport (Cvt), autophagy, pexophagy and endocytosis. The MON1-CCZ1 complex acts at the fusion of vesicles with the vacuole, through its regulation of the SNARE complex during the coordinated priming and docking stages of fusion, and particularly at the stage of tethering/docking.</text>
</comment>
<evidence type="ECO:0000259" key="6">
    <source>
        <dbReference type="Pfam" id="PF19036"/>
    </source>
</evidence>
<dbReference type="InterPro" id="IPR043972">
    <property type="entry name" value="FUZ/MON1/HPS1_longin_1"/>
</dbReference>
<feature type="non-terminal residue" evidence="9">
    <location>
        <position position="1"/>
    </location>
</feature>
<proteinExistence type="inferred from homology"/>
<dbReference type="InterPro" id="IPR043970">
    <property type="entry name" value="FUZ/MON1/HPS1_longin_3"/>
</dbReference>
<keyword evidence="4" id="KW-0813">Transport</keyword>
<dbReference type="EMBL" id="JAHFYH010000144">
    <property type="protein sequence ID" value="KAH0211183.1"/>
    <property type="molecule type" value="Genomic_DNA"/>
</dbReference>
<gene>
    <name evidence="9" type="ORF">KCV03_g9806</name>
</gene>
<dbReference type="InterPro" id="IPR043971">
    <property type="entry name" value="FUZ/MON1/HPS1_longin_2"/>
</dbReference>
<feature type="region of interest" description="Disordered" evidence="5">
    <location>
        <begin position="1"/>
        <end position="150"/>
    </location>
</feature>
<feature type="compositionally biased region" description="Polar residues" evidence="5">
    <location>
        <begin position="23"/>
        <end position="33"/>
    </location>
</feature>
<evidence type="ECO:0000313" key="10">
    <source>
        <dbReference type="Proteomes" id="UP000767238"/>
    </source>
</evidence>
<evidence type="ECO:0000256" key="5">
    <source>
        <dbReference type="SAM" id="MobiDB-lite"/>
    </source>
</evidence>
<name>A0A9P8G667_AURME</name>
<dbReference type="GO" id="GO:0000329">
    <property type="term" value="C:fungal-type vacuole membrane"/>
    <property type="evidence" value="ECO:0007669"/>
    <property type="project" value="TreeGrafter"/>
</dbReference>
<dbReference type="Pfam" id="PF19038">
    <property type="entry name" value="Fuz_longin_3"/>
    <property type="match status" value="1"/>
</dbReference>
<evidence type="ECO:0000256" key="4">
    <source>
        <dbReference type="RuleBase" id="RU367048"/>
    </source>
</evidence>
<evidence type="ECO:0000313" key="9">
    <source>
        <dbReference type="EMBL" id="KAH0211183.1"/>
    </source>
</evidence>
<dbReference type="InterPro" id="IPR004353">
    <property type="entry name" value="Mon1"/>
</dbReference>
<evidence type="ECO:0000256" key="1">
    <source>
        <dbReference type="ARBA" id="ARBA00004380"/>
    </source>
</evidence>
<dbReference type="Pfam" id="PF19037">
    <property type="entry name" value="Fuz_longin_2"/>
    <property type="match status" value="1"/>
</dbReference>
<evidence type="ECO:0000256" key="3">
    <source>
        <dbReference type="ARBA" id="ARBA00043892"/>
    </source>
</evidence>
<dbReference type="GO" id="GO:0006623">
    <property type="term" value="P:protein targeting to vacuole"/>
    <property type="evidence" value="ECO:0007669"/>
    <property type="project" value="UniProtKB-UniRule"/>
</dbReference>